<dbReference type="InterPro" id="IPR046622">
    <property type="entry name" value="DUF6735"/>
</dbReference>
<comment type="caution">
    <text evidence="2">The sequence shown here is derived from an EMBL/GenBank/DDBJ whole genome shotgun (WGS) entry which is preliminary data.</text>
</comment>
<dbReference type="EMBL" id="BAABKX010000015">
    <property type="protein sequence ID" value="GAA5056607.1"/>
    <property type="molecule type" value="Genomic_DNA"/>
</dbReference>
<evidence type="ECO:0000313" key="2">
    <source>
        <dbReference type="EMBL" id="GAA5056607.1"/>
    </source>
</evidence>
<evidence type="ECO:0000313" key="3">
    <source>
        <dbReference type="Proteomes" id="UP001501729"/>
    </source>
</evidence>
<sequence>MGHRALVAYERPDGRYDRHYAHWGATSFALRHKITAKTPFAGETTETTTVRSGTGSISSKSRWKPAIEPAPQATALSCKDATNFDYHQIEAFYVVSLAWDVTTYIPLWFGPTGRADPTVGALVAVCDDHDAVHVREWFRATRAVVRDMVRRGALGEREATNYLANRTVEWGGDRRKVIPMS</sequence>
<organism evidence="2 3">
    <name type="scientific">Haladaptatus pallidirubidus</name>
    <dbReference type="NCBI Taxonomy" id="1008152"/>
    <lineage>
        <taxon>Archaea</taxon>
        <taxon>Methanobacteriati</taxon>
        <taxon>Methanobacteriota</taxon>
        <taxon>Stenosarchaea group</taxon>
        <taxon>Halobacteria</taxon>
        <taxon>Halobacteriales</taxon>
        <taxon>Haladaptataceae</taxon>
        <taxon>Haladaptatus</taxon>
    </lineage>
</organism>
<accession>A0AAV3UL87</accession>
<gene>
    <name evidence="2" type="ORF">GCM10025751_37610</name>
</gene>
<dbReference type="Pfam" id="PF20509">
    <property type="entry name" value="DUF6735"/>
    <property type="match status" value="1"/>
</dbReference>
<proteinExistence type="predicted"/>
<dbReference type="GeneID" id="68614374"/>
<name>A0AAV3UL87_9EURY</name>
<dbReference type="Proteomes" id="UP001501729">
    <property type="component" value="Unassembled WGS sequence"/>
</dbReference>
<evidence type="ECO:0000256" key="1">
    <source>
        <dbReference type="SAM" id="MobiDB-lite"/>
    </source>
</evidence>
<keyword evidence="3" id="KW-1185">Reference proteome</keyword>
<dbReference type="RefSeq" id="WP_227774113.1">
    <property type="nucleotide sequence ID" value="NZ_BAABKX010000015.1"/>
</dbReference>
<reference evidence="2 3" key="1">
    <citation type="journal article" date="2019" name="Int. J. Syst. Evol. Microbiol.">
        <title>The Global Catalogue of Microorganisms (GCM) 10K type strain sequencing project: providing services to taxonomists for standard genome sequencing and annotation.</title>
        <authorList>
            <consortium name="The Broad Institute Genomics Platform"/>
            <consortium name="The Broad Institute Genome Sequencing Center for Infectious Disease"/>
            <person name="Wu L."/>
            <person name="Ma J."/>
        </authorList>
    </citation>
    <scope>NUCLEOTIDE SEQUENCE [LARGE SCALE GENOMIC DNA]</scope>
    <source>
        <strain evidence="2 3">JCM 17504</strain>
    </source>
</reference>
<dbReference type="AlphaFoldDB" id="A0AAV3UL87"/>
<feature type="region of interest" description="Disordered" evidence="1">
    <location>
        <begin position="45"/>
        <end position="64"/>
    </location>
</feature>
<feature type="compositionally biased region" description="Polar residues" evidence="1">
    <location>
        <begin position="50"/>
        <end position="60"/>
    </location>
</feature>
<protein>
    <submittedName>
        <fullName evidence="2">Uncharacterized protein</fullName>
    </submittedName>
</protein>